<proteinExistence type="predicted"/>
<comment type="caution">
    <text evidence="1">The sequence shown here is derived from an EMBL/GenBank/DDBJ whole genome shotgun (WGS) entry which is preliminary data.</text>
</comment>
<reference evidence="1" key="1">
    <citation type="journal article" date="2014" name="Int. J. Syst. Evol. Microbiol.">
        <title>Complete genome sequence of Corynebacterium casei LMG S-19264T (=DSM 44701T), isolated from a smear-ripened cheese.</title>
        <authorList>
            <consortium name="US DOE Joint Genome Institute (JGI-PGF)"/>
            <person name="Walter F."/>
            <person name="Albersmeier A."/>
            <person name="Kalinowski J."/>
            <person name="Ruckert C."/>
        </authorList>
    </citation>
    <scope>NUCLEOTIDE SEQUENCE</scope>
    <source>
        <strain evidence="1">CGMCC 4.7430</strain>
    </source>
</reference>
<keyword evidence="2" id="KW-1185">Reference proteome</keyword>
<dbReference type="EMBL" id="BMNK01000003">
    <property type="protein sequence ID" value="GGP04755.1"/>
    <property type="molecule type" value="Genomic_DNA"/>
</dbReference>
<dbReference type="Proteomes" id="UP000660745">
    <property type="component" value="Unassembled WGS sequence"/>
</dbReference>
<evidence type="ECO:0000313" key="2">
    <source>
        <dbReference type="Proteomes" id="UP000660745"/>
    </source>
</evidence>
<organism evidence="1 2">
    <name type="scientific">Nonomuraea glycinis</name>
    <dbReference type="NCBI Taxonomy" id="2047744"/>
    <lineage>
        <taxon>Bacteria</taxon>
        <taxon>Bacillati</taxon>
        <taxon>Actinomycetota</taxon>
        <taxon>Actinomycetes</taxon>
        <taxon>Streptosporangiales</taxon>
        <taxon>Streptosporangiaceae</taxon>
        <taxon>Nonomuraea</taxon>
    </lineage>
</organism>
<evidence type="ECO:0000313" key="1">
    <source>
        <dbReference type="EMBL" id="GGP04755.1"/>
    </source>
</evidence>
<accession>A0A918A221</accession>
<sequence length="73" mass="7984">MGQFGDDHTRPEAALLLSERKHADRSVTRVGDETLKAALAKAAAAHLPEWADSLTPHVLRHFAPLSSISRAWT</sequence>
<reference evidence="1" key="2">
    <citation type="submission" date="2020-09" db="EMBL/GenBank/DDBJ databases">
        <authorList>
            <person name="Sun Q."/>
            <person name="Zhou Y."/>
        </authorList>
    </citation>
    <scope>NUCLEOTIDE SEQUENCE</scope>
    <source>
        <strain evidence="1">CGMCC 4.7430</strain>
    </source>
</reference>
<name>A0A918A221_9ACTN</name>
<protein>
    <submittedName>
        <fullName evidence="1">Uncharacterized protein</fullName>
    </submittedName>
</protein>
<dbReference type="AlphaFoldDB" id="A0A918A221"/>
<dbReference type="RefSeq" id="WP_229699320.1">
    <property type="nucleotide sequence ID" value="NZ_BMNK01000003.1"/>
</dbReference>
<gene>
    <name evidence="1" type="ORF">GCM10012278_21260</name>
</gene>